<dbReference type="InterPro" id="IPR032675">
    <property type="entry name" value="LRR_dom_sf"/>
</dbReference>
<protein>
    <recommendedName>
        <fullName evidence="3">Disease resistance protein</fullName>
    </recommendedName>
</protein>
<sequence>MAFAMVGKAVISASMEIFIARKVSDRIITDSWLNMLLQGRLNKDKLLSMLLSDEDENSNNVKVLAIWGMGGGEVPRIVHHLAFPQRDFEVSKGFEGLYEQKLLQTFLPLSNYGPCGCYVTKKLSFTNVPITSQGGTTGLKLLHLKVSNCEKLMSLPEQIDLPTLQVLQLYNLPKVVSLSPRCFPSSLQSLGVHVVLLSCMSKHELGFLFQLLSSLSDLEIIGSYGNEDVVNTLLKESSLPTSLKSLSLGSLESWKCLEMDGKGLLHLTSLESLYLWNFDGLKLLGGNWLQHLNSLKKACHQ</sequence>
<comment type="caution">
    <text evidence="1">The sequence shown here is derived from an EMBL/GenBank/DDBJ whole genome shotgun (WGS) entry which is preliminary data.</text>
</comment>
<dbReference type="Proteomes" id="UP001386955">
    <property type="component" value="Unassembled WGS sequence"/>
</dbReference>
<reference evidence="1 2" key="1">
    <citation type="submission" date="2024-01" db="EMBL/GenBank/DDBJ databases">
        <title>The genomes of 5 underutilized Papilionoideae crops provide insights into root nodulation and disease resistanc.</title>
        <authorList>
            <person name="Jiang F."/>
        </authorList>
    </citation>
    <scope>NUCLEOTIDE SEQUENCE [LARGE SCALE GENOMIC DNA]</scope>
    <source>
        <strain evidence="1">DUOXIRENSHENG_FW03</strain>
        <tissue evidence="1">Leaves</tissue>
    </source>
</reference>
<keyword evidence="2" id="KW-1185">Reference proteome</keyword>
<dbReference type="EMBL" id="JAYMYS010000003">
    <property type="protein sequence ID" value="KAK7401024.1"/>
    <property type="molecule type" value="Genomic_DNA"/>
</dbReference>
<dbReference type="SUPFAM" id="SSF52058">
    <property type="entry name" value="L domain-like"/>
    <property type="match status" value="1"/>
</dbReference>
<evidence type="ECO:0000313" key="2">
    <source>
        <dbReference type="Proteomes" id="UP001386955"/>
    </source>
</evidence>
<dbReference type="Gene3D" id="3.80.10.10">
    <property type="entry name" value="Ribonuclease Inhibitor"/>
    <property type="match status" value="1"/>
</dbReference>
<gene>
    <name evidence="1" type="ORF">VNO78_12335</name>
</gene>
<name>A0AAN9SMT9_PSOTE</name>
<accession>A0AAN9SMT9</accession>
<evidence type="ECO:0000313" key="1">
    <source>
        <dbReference type="EMBL" id="KAK7401024.1"/>
    </source>
</evidence>
<proteinExistence type="predicted"/>
<organism evidence="1 2">
    <name type="scientific">Psophocarpus tetragonolobus</name>
    <name type="common">Winged bean</name>
    <name type="synonym">Dolichos tetragonolobus</name>
    <dbReference type="NCBI Taxonomy" id="3891"/>
    <lineage>
        <taxon>Eukaryota</taxon>
        <taxon>Viridiplantae</taxon>
        <taxon>Streptophyta</taxon>
        <taxon>Embryophyta</taxon>
        <taxon>Tracheophyta</taxon>
        <taxon>Spermatophyta</taxon>
        <taxon>Magnoliopsida</taxon>
        <taxon>eudicotyledons</taxon>
        <taxon>Gunneridae</taxon>
        <taxon>Pentapetalae</taxon>
        <taxon>rosids</taxon>
        <taxon>fabids</taxon>
        <taxon>Fabales</taxon>
        <taxon>Fabaceae</taxon>
        <taxon>Papilionoideae</taxon>
        <taxon>50 kb inversion clade</taxon>
        <taxon>NPAAA clade</taxon>
        <taxon>indigoferoid/millettioid clade</taxon>
        <taxon>Phaseoleae</taxon>
        <taxon>Psophocarpus</taxon>
    </lineage>
</organism>
<evidence type="ECO:0008006" key="3">
    <source>
        <dbReference type="Google" id="ProtNLM"/>
    </source>
</evidence>
<dbReference type="AlphaFoldDB" id="A0AAN9SMT9"/>